<dbReference type="InterPro" id="IPR013783">
    <property type="entry name" value="Ig-like_fold"/>
</dbReference>
<accession>A0A2V3PPC5</accession>
<dbReference type="InterPro" id="IPR006101">
    <property type="entry name" value="Glyco_hydro_2"/>
</dbReference>
<evidence type="ECO:0000259" key="6">
    <source>
        <dbReference type="Pfam" id="PF02837"/>
    </source>
</evidence>
<dbReference type="AlphaFoldDB" id="A0A2V3PPC5"/>
<comment type="similarity">
    <text evidence="1">Belongs to the glycosyl hydrolase 2 family.</text>
</comment>
<feature type="domain" description="Glycoside hydrolase family 2 catalytic" evidence="5">
    <location>
        <begin position="297"/>
        <end position="596"/>
    </location>
</feature>
<dbReference type="SUPFAM" id="SSF49785">
    <property type="entry name" value="Galactose-binding domain-like"/>
    <property type="match status" value="1"/>
</dbReference>
<dbReference type="InterPro" id="IPR017853">
    <property type="entry name" value="GH"/>
</dbReference>
<dbReference type="PANTHER" id="PTHR42732:SF1">
    <property type="entry name" value="BETA-MANNOSIDASE"/>
    <property type="match status" value="1"/>
</dbReference>
<dbReference type="SUPFAM" id="SSF49303">
    <property type="entry name" value="beta-Galactosidase/glucuronidase domain"/>
    <property type="match status" value="1"/>
</dbReference>
<evidence type="ECO:0000256" key="2">
    <source>
        <dbReference type="ARBA" id="ARBA00022801"/>
    </source>
</evidence>
<dbReference type="Pfam" id="PF00703">
    <property type="entry name" value="Glyco_hydro_2"/>
    <property type="match status" value="1"/>
</dbReference>
<feature type="domain" description="Glycoside hydrolase family 2 immunoglobulin-like beta-sandwich" evidence="4">
    <location>
        <begin position="181"/>
        <end position="291"/>
    </location>
</feature>
<feature type="domain" description="Glycosyl hydrolases family 2 sugar binding" evidence="6">
    <location>
        <begin position="83"/>
        <end position="176"/>
    </location>
</feature>
<dbReference type="Pfam" id="PF02837">
    <property type="entry name" value="Glyco_hydro_2_N"/>
    <property type="match status" value="1"/>
</dbReference>
<evidence type="ECO:0000256" key="3">
    <source>
        <dbReference type="ARBA" id="ARBA00023295"/>
    </source>
</evidence>
<gene>
    <name evidence="9" type="ORF">CLV62_10948</name>
</gene>
<dbReference type="Gene3D" id="2.60.40.10">
    <property type="entry name" value="Immunoglobulins"/>
    <property type="match status" value="3"/>
</dbReference>
<feature type="domain" description="DUF4982" evidence="7">
    <location>
        <begin position="653"/>
        <end position="711"/>
    </location>
</feature>
<keyword evidence="2" id="KW-0378">Hydrolase</keyword>
<dbReference type="InterPro" id="IPR036156">
    <property type="entry name" value="Beta-gal/glucu_dom_sf"/>
</dbReference>
<proteinExistence type="inferred from homology"/>
<dbReference type="SUPFAM" id="SSF49373">
    <property type="entry name" value="Invasin/intimin cell-adhesion fragments"/>
    <property type="match status" value="1"/>
</dbReference>
<dbReference type="OrthoDB" id="9801077at2"/>
<feature type="domain" description="Glycoside hydrolase family 2" evidence="8">
    <location>
        <begin position="725"/>
        <end position="827"/>
    </location>
</feature>
<dbReference type="Pfam" id="PF16355">
    <property type="entry name" value="DUF4982"/>
    <property type="match status" value="1"/>
</dbReference>
<dbReference type="RefSeq" id="WP_110310442.1">
    <property type="nucleotide sequence ID" value="NZ_QICL01000009.1"/>
</dbReference>
<evidence type="ECO:0000313" key="10">
    <source>
        <dbReference type="Proteomes" id="UP000247973"/>
    </source>
</evidence>
<evidence type="ECO:0000313" key="9">
    <source>
        <dbReference type="EMBL" id="PXV64722.1"/>
    </source>
</evidence>
<dbReference type="InterPro" id="IPR008964">
    <property type="entry name" value="Invasin/intimin_cell_adhesion"/>
</dbReference>
<evidence type="ECO:0000256" key="1">
    <source>
        <dbReference type="ARBA" id="ARBA00007401"/>
    </source>
</evidence>
<evidence type="ECO:0000259" key="5">
    <source>
        <dbReference type="Pfam" id="PF02836"/>
    </source>
</evidence>
<evidence type="ECO:0000259" key="8">
    <source>
        <dbReference type="Pfam" id="PF18565"/>
    </source>
</evidence>
<sequence>MKIVYGLIIISILCGCSSRLKVRDRADFTENWKFYLGDDSLANETQYDDSKWRTLDLPHDWSIEADFSLSNPATPGGGALPGGIGWYRKEFTPDKSSEGKVVYIDFDGIYWNSKVWVNGHLIGERPNGYISFRYDLTPYLKFGEKNVISVRVDNSQQPNSRWYSGSGIYRNVWLVTVDPVHIDYNGTYITTPVVTKDSSDVKIVTTIRNTENTLSNVDLYSILVDADGKEITRIDNSVNVTASGIVSSEQLLKVEQPNLWSVDRPYMYKVVTQIKRDGKIIDEYETPIGIRYFTFDKDKGFFLNGESVKIKGVCNHHDLGCLGAAVNVRAIERQLEILKEMGCNGIRTAHNPPSPELLDLCDKMGFIVMDEAFDMWRKKKSPHDYSQFFPEWHERDLTDLILRDRNHPSIFMWSIGNEILEQWSHIDADTLDLQQANMVLNFANTLDKKSIPSKDLHVNSLLTLKLADIVKQLDPTRPVTTGNNETEPSNHIFRSGAMEIIGFNYHENNWVNFHEKFPDQKLIITESTSALMSRGYYIMPSDSMNIWPERWDKPFDRPVHQCSSYDNNHVPWGTTHEGTWQLIKKYDHISGVYLWTGFDYLGEPTPFWWPSRSSYFGIIDLAGFPKDVYYMYQSEWTNKDVLHLFPHWNWNEGQLVDVWAYYSNADEVELYLNGKSLGKKTKKDGEFHVFWRVPYTKGTLKAVSRKNGKEVLSREIKTAGKPVSIRLTADRNKITADGKDLSFVTAEVLDAEGIPVPTADSFIKFSIEGNGFITGTDNGNPTDSLSLKKPERRLFSGKAIAVIQSARKDGKIVLRASSEGLESNSVEIRSVKK</sequence>
<dbReference type="InterPro" id="IPR023232">
    <property type="entry name" value="Glyco_hydro_2_AS"/>
</dbReference>
<dbReference type="PANTHER" id="PTHR42732">
    <property type="entry name" value="BETA-GALACTOSIDASE"/>
    <property type="match status" value="1"/>
</dbReference>
<evidence type="ECO:0000259" key="4">
    <source>
        <dbReference type="Pfam" id="PF00703"/>
    </source>
</evidence>
<keyword evidence="10" id="KW-1185">Reference proteome</keyword>
<evidence type="ECO:0000259" key="7">
    <source>
        <dbReference type="Pfam" id="PF16355"/>
    </source>
</evidence>
<dbReference type="PROSITE" id="PS51257">
    <property type="entry name" value="PROKAR_LIPOPROTEIN"/>
    <property type="match status" value="1"/>
</dbReference>
<protein>
    <submittedName>
        <fullName evidence="9">Beta-galactosidase</fullName>
    </submittedName>
</protein>
<organism evidence="9 10">
    <name type="scientific">Dysgonomonas alginatilytica</name>
    <dbReference type="NCBI Taxonomy" id="1605892"/>
    <lineage>
        <taxon>Bacteria</taxon>
        <taxon>Pseudomonadati</taxon>
        <taxon>Bacteroidota</taxon>
        <taxon>Bacteroidia</taxon>
        <taxon>Bacteroidales</taxon>
        <taxon>Dysgonomonadaceae</taxon>
        <taxon>Dysgonomonas</taxon>
    </lineage>
</organism>
<dbReference type="Gene3D" id="2.60.120.260">
    <property type="entry name" value="Galactose-binding domain-like"/>
    <property type="match status" value="1"/>
</dbReference>
<dbReference type="GO" id="GO:0005975">
    <property type="term" value="P:carbohydrate metabolic process"/>
    <property type="evidence" value="ECO:0007669"/>
    <property type="project" value="InterPro"/>
</dbReference>
<dbReference type="PRINTS" id="PR00132">
    <property type="entry name" value="GLHYDRLASE2"/>
</dbReference>
<dbReference type="InterPro" id="IPR006102">
    <property type="entry name" value="Ig-like_GH2"/>
</dbReference>
<dbReference type="InterPro" id="IPR008979">
    <property type="entry name" value="Galactose-bd-like_sf"/>
</dbReference>
<dbReference type="Gene3D" id="3.20.20.80">
    <property type="entry name" value="Glycosidases"/>
    <property type="match status" value="1"/>
</dbReference>
<dbReference type="EMBL" id="QICL01000009">
    <property type="protein sequence ID" value="PXV64722.1"/>
    <property type="molecule type" value="Genomic_DNA"/>
</dbReference>
<dbReference type="InterPro" id="IPR040605">
    <property type="entry name" value="Glyco_hydro2_dom5"/>
</dbReference>
<comment type="caution">
    <text evidence="9">The sequence shown here is derived from an EMBL/GenBank/DDBJ whole genome shotgun (WGS) entry which is preliminary data.</text>
</comment>
<dbReference type="GO" id="GO:0004553">
    <property type="term" value="F:hydrolase activity, hydrolyzing O-glycosyl compounds"/>
    <property type="evidence" value="ECO:0007669"/>
    <property type="project" value="InterPro"/>
</dbReference>
<dbReference type="Proteomes" id="UP000247973">
    <property type="component" value="Unassembled WGS sequence"/>
</dbReference>
<reference evidence="9 10" key="1">
    <citation type="submission" date="2018-03" db="EMBL/GenBank/DDBJ databases">
        <title>Genomic Encyclopedia of Archaeal and Bacterial Type Strains, Phase II (KMG-II): from individual species to whole genera.</title>
        <authorList>
            <person name="Goeker M."/>
        </authorList>
    </citation>
    <scope>NUCLEOTIDE SEQUENCE [LARGE SCALE GENOMIC DNA]</scope>
    <source>
        <strain evidence="9 10">DSM 100214</strain>
    </source>
</reference>
<dbReference type="Pfam" id="PF02836">
    <property type="entry name" value="Glyco_hydro_2_C"/>
    <property type="match status" value="1"/>
</dbReference>
<dbReference type="Pfam" id="PF18565">
    <property type="entry name" value="Glyco_hydro2_C5"/>
    <property type="match status" value="1"/>
</dbReference>
<dbReference type="InterPro" id="IPR032311">
    <property type="entry name" value="DUF4982"/>
</dbReference>
<dbReference type="InterPro" id="IPR006103">
    <property type="entry name" value="Glyco_hydro_2_cat"/>
</dbReference>
<dbReference type="InterPro" id="IPR006104">
    <property type="entry name" value="Glyco_hydro_2_N"/>
</dbReference>
<dbReference type="PROSITE" id="PS00608">
    <property type="entry name" value="GLYCOSYL_HYDROL_F2_2"/>
    <property type="match status" value="1"/>
</dbReference>
<keyword evidence="3" id="KW-0326">Glycosidase</keyword>
<dbReference type="InterPro" id="IPR051913">
    <property type="entry name" value="GH2_Domain-Containing"/>
</dbReference>
<dbReference type="SUPFAM" id="SSF51445">
    <property type="entry name" value="(Trans)glycosidases"/>
    <property type="match status" value="1"/>
</dbReference>
<name>A0A2V3PPC5_9BACT</name>